<dbReference type="InterPro" id="IPR036990">
    <property type="entry name" value="M14A-like_propep"/>
</dbReference>
<comment type="similarity">
    <text evidence="2 11">Belongs to the peptidase M14 family.</text>
</comment>
<dbReference type="SUPFAM" id="SSF53187">
    <property type="entry name" value="Zn-dependent exopeptidases"/>
    <property type="match status" value="1"/>
</dbReference>
<keyword evidence="8" id="KW-0862">Zinc</keyword>
<keyword evidence="6 12" id="KW-0732">Signal</keyword>
<dbReference type="GO" id="GO:0006508">
    <property type="term" value="P:proteolysis"/>
    <property type="evidence" value="ECO:0007669"/>
    <property type="project" value="UniProtKB-KW"/>
</dbReference>
<evidence type="ECO:0000256" key="2">
    <source>
        <dbReference type="ARBA" id="ARBA00005988"/>
    </source>
</evidence>
<dbReference type="FunFam" id="3.40.630.10:FF:000001">
    <property type="entry name" value="Carboxypeptidase B"/>
    <property type="match status" value="1"/>
</dbReference>
<keyword evidence="10" id="KW-1015">Disulfide bond</keyword>
<evidence type="ECO:0000256" key="1">
    <source>
        <dbReference type="ARBA" id="ARBA00001947"/>
    </source>
</evidence>
<organism evidence="14">
    <name type="scientific">Dermatophagoides farinae</name>
    <name type="common">American house dust mite</name>
    <dbReference type="NCBI Taxonomy" id="6954"/>
    <lineage>
        <taxon>Eukaryota</taxon>
        <taxon>Metazoa</taxon>
        <taxon>Ecdysozoa</taxon>
        <taxon>Arthropoda</taxon>
        <taxon>Chelicerata</taxon>
        <taxon>Arachnida</taxon>
        <taxon>Acari</taxon>
        <taxon>Acariformes</taxon>
        <taxon>Sarcoptiformes</taxon>
        <taxon>Astigmata</taxon>
        <taxon>Psoroptidia</taxon>
        <taxon>Analgoidea</taxon>
        <taxon>Pyroglyphidae</taxon>
        <taxon>Dermatophagoidinae</taxon>
        <taxon>Dermatophagoides</taxon>
    </lineage>
</organism>
<dbReference type="CDD" id="cd03860">
    <property type="entry name" value="M14_CP_A-B_like"/>
    <property type="match status" value="1"/>
</dbReference>
<dbReference type="SMART" id="SM00631">
    <property type="entry name" value="Zn_pept"/>
    <property type="match status" value="1"/>
</dbReference>
<dbReference type="Gene3D" id="3.40.630.10">
    <property type="entry name" value="Zn peptidases"/>
    <property type="match status" value="1"/>
</dbReference>
<dbReference type="AlphaFoldDB" id="A0A9D4P6U9"/>
<keyword evidence="5" id="KW-0479">Metal-binding</keyword>
<reference evidence="14" key="1">
    <citation type="submission" date="2020-06" db="EMBL/GenBank/DDBJ databases">
        <authorList>
            <person name="Ji K."/>
            <person name="Li J."/>
        </authorList>
    </citation>
    <scope>NUCLEOTIDE SEQUENCE</scope>
    <source>
        <strain evidence="14">JKM2019</strain>
        <tissue evidence="14">Whole body</tissue>
    </source>
</reference>
<dbReference type="Gene3D" id="3.30.70.340">
    <property type="entry name" value="Metallocarboxypeptidase-like"/>
    <property type="match status" value="1"/>
</dbReference>
<feature type="signal peptide" evidence="12">
    <location>
        <begin position="1"/>
        <end position="21"/>
    </location>
</feature>
<keyword evidence="3 14" id="KW-0121">Carboxypeptidase</keyword>
<dbReference type="InterPro" id="IPR057247">
    <property type="entry name" value="CARBOXYPEPT_ZN_2"/>
</dbReference>
<keyword evidence="7" id="KW-0378">Hydrolase</keyword>
<dbReference type="GO" id="GO:0004181">
    <property type="term" value="F:metallocarboxypeptidase activity"/>
    <property type="evidence" value="ECO:0007669"/>
    <property type="project" value="InterPro"/>
</dbReference>
<dbReference type="GO" id="GO:0008270">
    <property type="term" value="F:zinc ion binding"/>
    <property type="evidence" value="ECO:0007669"/>
    <property type="project" value="InterPro"/>
</dbReference>
<dbReference type="PROSITE" id="PS52035">
    <property type="entry name" value="PEPTIDASE_M14"/>
    <property type="match status" value="1"/>
</dbReference>
<proteinExistence type="inferred from homology"/>
<dbReference type="Pfam" id="PF00246">
    <property type="entry name" value="Peptidase_M14"/>
    <property type="match status" value="1"/>
</dbReference>
<dbReference type="InterPro" id="IPR000834">
    <property type="entry name" value="Peptidase_M14"/>
</dbReference>
<evidence type="ECO:0000256" key="11">
    <source>
        <dbReference type="PROSITE-ProRule" id="PRU01379"/>
    </source>
</evidence>
<accession>A0A9D4P6U9</accession>
<evidence type="ECO:0000256" key="7">
    <source>
        <dbReference type="ARBA" id="ARBA00022801"/>
    </source>
</evidence>
<evidence type="ECO:0000313" key="14">
    <source>
        <dbReference type="EMBL" id="KAH7644998.1"/>
    </source>
</evidence>
<evidence type="ECO:0000259" key="13">
    <source>
        <dbReference type="PROSITE" id="PS52035"/>
    </source>
</evidence>
<evidence type="ECO:0000256" key="6">
    <source>
        <dbReference type="ARBA" id="ARBA00022729"/>
    </source>
</evidence>
<evidence type="ECO:0000256" key="9">
    <source>
        <dbReference type="ARBA" id="ARBA00023049"/>
    </source>
</evidence>
<reference evidence="14" key="2">
    <citation type="journal article" date="2021" name="World Allergy Organ. J.">
        <title>Chromosome-level assembly of Dermatophagoides farinae genome and transcriptome reveals two novel allergens Der f 37 and Der f 39.</title>
        <authorList>
            <person name="Chen J."/>
            <person name="Cai Z."/>
            <person name="Fan D."/>
            <person name="Hu J."/>
            <person name="Hou Y."/>
            <person name="He Y."/>
            <person name="Zhang Z."/>
            <person name="Zhao Z."/>
            <person name="Gao P."/>
            <person name="Hu W."/>
            <person name="Sun J."/>
            <person name="Li J."/>
            <person name="Ji K."/>
        </authorList>
    </citation>
    <scope>NUCLEOTIDE SEQUENCE</scope>
    <source>
        <strain evidence="14">JKM2019</strain>
    </source>
</reference>
<dbReference type="PROSITE" id="PS00133">
    <property type="entry name" value="CARBOXYPEPT_ZN_2"/>
    <property type="match status" value="1"/>
</dbReference>
<keyword evidence="9" id="KW-0482">Metalloprotease</keyword>
<dbReference type="PANTHER" id="PTHR11705">
    <property type="entry name" value="PROTEASE FAMILY M14 CARBOXYPEPTIDASE A,B"/>
    <property type="match status" value="1"/>
</dbReference>
<dbReference type="PRINTS" id="PR00765">
    <property type="entry name" value="CRBOXYPTASEA"/>
</dbReference>
<dbReference type="EMBL" id="SDOV01000001">
    <property type="protein sequence ID" value="KAH7644998.1"/>
    <property type="molecule type" value="Genomic_DNA"/>
</dbReference>
<evidence type="ECO:0000256" key="12">
    <source>
        <dbReference type="SAM" id="SignalP"/>
    </source>
</evidence>
<feature type="active site" description="Proton donor/acceptor" evidence="11">
    <location>
        <position position="402"/>
    </location>
</feature>
<protein>
    <submittedName>
        <fullName evidence="14">Carboxypeptidase b-like</fullName>
    </submittedName>
</protein>
<evidence type="ECO:0000256" key="8">
    <source>
        <dbReference type="ARBA" id="ARBA00022833"/>
    </source>
</evidence>
<comment type="caution">
    <text evidence="14">The sequence shown here is derived from an EMBL/GenBank/DDBJ whole genome shotgun (WGS) entry which is preliminary data.</text>
</comment>
<feature type="chain" id="PRO_5038537744" evidence="12">
    <location>
        <begin position="22"/>
        <end position="439"/>
    </location>
</feature>
<feature type="domain" description="Peptidase M14" evidence="13">
    <location>
        <begin position="143"/>
        <end position="436"/>
    </location>
</feature>
<evidence type="ECO:0000256" key="3">
    <source>
        <dbReference type="ARBA" id="ARBA00022645"/>
    </source>
</evidence>
<keyword evidence="4" id="KW-0645">Protease</keyword>
<name>A0A9D4P6U9_DERFA</name>
<sequence>MEPIKSLLVLSFLTMVTLSMCHPTATNGRFYRNDDAIMDYDGYQLIRIKPMNMEQITILKQLENEYEMDYWNPIVNNEHDQQPIMTIIDPQRLEFLSQLNQSNIEYDILSNNYKQIIDQERFEMYTAKLLRSNYYGENFDYGNYHTYDELNEQINYLATKFPENAEKISIGYSYEQRNIMGIKIVNNKQNNSSQIIFVECGIHAREWISPAYCIWLAGQLLTNKRLSSLNERYQFIIIPSLNVDGYVFTHTHQRLWRKTRSRQYGTNCIGADPNRNWAISWCQKGSSLDPCQDTYCGRGPFSEIEVRQMANFVHRYEGKIFAYFAIHSYSQLWMFPYGYTARRVDNYNQLRIASLAAVQSIRSLFGTQFKFGSIAEIIYSASGSSIDYVYDSLNVKNTFALELRDKGRYGFQLPNWQIIPTCVETLAGMRTAIDVLDGF</sequence>
<gene>
    <name evidence="14" type="ORF">HUG17_0536</name>
</gene>
<dbReference type="InterPro" id="IPR003146">
    <property type="entry name" value="M14A_act_pep"/>
</dbReference>
<dbReference type="Pfam" id="PF02244">
    <property type="entry name" value="Propep_M14"/>
    <property type="match status" value="1"/>
</dbReference>
<evidence type="ECO:0000256" key="10">
    <source>
        <dbReference type="ARBA" id="ARBA00023157"/>
    </source>
</evidence>
<evidence type="ECO:0000256" key="4">
    <source>
        <dbReference type="ARBA" id="ARBA00022670"/>
    </source>
</evidence>
<comment type="cofactor">
    <cofactor evidence="1">
        <name>Zn(2+)</name>
        <dbReference type="ChEBI" id="CHEBI:29105"/>
    </cofactor>
</comment>
<dbReference type="SUPFAM" id="SSF54897">
    <property type="entry name" value="Protease propeptides/inhibitors"/>
    <property type="match status" value="1"/>
</dbReference>
<dbReference type="PANTHER" id="PTHR11705:SF153">
    <property type="entry name" value="ZINC CARBOXYPEPTIDASE A 1-LIKE PROTEIN"/>
    <property type="match status" value="1"/>
</dbReference>
<dbReference type="GO" id="GO:0005615">
    <property type="term" value="C:extracellular space"/>
    <property type="evidence" value="ECO:0007669"/>
    <property type="project" value="TreeGrafter"/>
</dbReference>
<dbReference type="Proteomes" id="UP000828236">
    <property type="component" value="Unassembled WGS sequence"/>
</dbReference>
<evidence type="ECO:0000256" key="5">
    <source>
        <dbReference type="ARBA" id="ARBA00022723"/>
    </source>
</evidence>